<comment type="subcellular location">
    <subcellularLocation>
        <location evidence="1">Cytoplasm</location>
    </subcellularLocation>
</comment>
<sequence length="529" mass="59339">MENSLSRLGMNVQRPSYPERKGILYFELLNHLEDVTPSTSHFGPVPACPHQPARWLTRGGRRTPRRRDGESSFAEQLEVFEEEHRQPLGLSHRICEPTLAVVLSDGYIQASSQLQLFPGSLKLVPSDGFPVWEQVAQVVCLLDETIACPICLYCPVTPRMERCGHIYCGPCAVQYIGFENTGSAKKCALCSWVIRLEDLKRVVITPVSSVKVGSKLDLVLLRRSRQRLYGGMGNPLLQPVEPAPTRCYDFSVEITQDQLKQLDKTEKESLEALKSACLRDGDVELIPHISYMIDQLSVKLEQESMLLMKQSLVQESHEFISVNPDPTCLSDCYNSKAVAFDQASPNSHEVPNEEDIFLYQAADGQPIFLDGLMWNCLLSEYGSFCRLPNPLSVTVTSIKSHKMTSMLRKRWRHLDHLHLGQTFKFIEIDLHEVVSRGTLNKFAVPLTARQVEHNRRVLEDLRLTKLKEAAENRIPSLPPGFVLSGHAELLEKPQTPPKPSEFAPLCSIPESGSRPGSSTASFAEVSLLI</sequence>
<evidence type="ECO:0000259" key="11">
    <source>
        <dbReference type="PROSITE" id="PS50089"/>
    </source>
</evidence>
<dbReference type="PROSITE" id="PS50089">
    <property type="entry name" value="ZF_RING_2"/>
    <property type="match status" value="1"/>
</dbReference>
<evidence type="ECO:0000256" key="1">
    <source>
        <dbReference type="ARBA" id="ARBA00004496"/>
    </source>
</evidence>
<dbReference type="InterPro" id="IPR001841">
    <property type="entry name" value="Znf_RING"/>
</dbReference>
<comment type="caution">
    <text evidence="12">The sequence shown here is derived from an EMBL/GenBank/DDBJ whole genome shotgun (WGS) entry which is preliminary data.</text>
</comment>
<dbReference type="EMBL" id="JTDF01000660">
    <property type="protein sequence ID" value="KAF8571183.1"/>
    <property type="molecule type" value="Genomic_DNA"/>
</dbReference>
<gene>
    <name evidence="12" type="ORF">P879_01413</name>
</gene>
<dbReference type="InterPro" id="IPR017907">
    <property type="entry name" value="Znf_RING_CS"/>
</dbReference>
<dbReference type="Pfam" id="PF00097">
    <property type="entry name" value="zf-C3HC4"/>
    <property type="match status" value="1"/>
</dbReference>
<evidence type="ECO:0000256" key="10">
    <source>
        <dbReference type="SAM" id="MobiDB-lite"/>
    </source>
</evidence>
<keyword evidence="5 9" id="KW-0863">Zinc-finger</keyword>
<dbReference type="GO" id="GO:0000976">
    <property type="term" value="F:transcription cis-regulatory region binding"/>
    <property type="evidence" value="ECO:0007669"/>
    <property type="project" value="TreeGrafter"/>
</dbReference>
<dbReference type="OrthoDB" id="302966at2759"/>
<feature type="region of interest" description="Disordered" evidence="10">
    <location>
        <begin position="492"/>
        <end position="521"/>
    </location>
</feature>
<evidence type="ECO:0000256" key="2">
    <source>
        <dbReference type="ARBA" id="ARBA00008117"/>
    </source>
</evidence>
<organism evidence="12 13">
    <name type="scientific">Paragonimus westermani</name>
    <dbReference type="NCBI Taxonomy" id="34504"/>
    <lineage>
        <taxon>Eukaryota</taxon>
        <taxon>Metazoa</taxon>
        <taxon>Spiralia</taxon>
        <taxon>Lophotrochozoa</taxon>
        <taxon>Platyhelminthes</taxon>
        <taxon>Trematoda</taxon>
        <taxon>Digenea</taxon>
        <taxon>Plagiorchiida</taxon>
        <taxon>Troglotremata</taxon>
        <taxon>Troglotrematidae</taxon>
        <taxon>Paragonimus</taxon>
    </lineage>
</organism>
<evidence type="ECO:0000313" key="13">
    <source>
        <dbReference type="Proteomes" id="UP000699462"/>
    </source>
</evidence>
<evidence type="ECO:0000256" key="9">
    <source>
        <dbReference type="PROSITE-ProRule" id="PRU00175"/>
    </source>
</evidence>
<reference evidence="12 13" key="1">
    <citation type="submission" date="2019-07" db="EMBL/GenBank/DDBJ databases">
        <title>Annotation for the trematode Paragonimus westermani.</title>
        <authorList>
            <person name="Choi Y.-J."/>
        </authorList>
    </citation>
    <scope>NUCLEOTIDE SEQUENCE [LARGE SCALE GENOMIC DNA]</scope>
    <source>
        <strain evidence="12">180907_Pwestermani</strain>
    </source>
</reference>
<evidence type="ECO:0000256" key="8">
    <source>
        <dbReference type="ARBA" id="ARBA00035390"/>
    </source>
</evidence>
<protein>
    <recommendedName>
        <fullName evidence="7">E3 ubiquitin-protein ligase RNF10</fullName>
    </recommendedName>
    <alternativeName>
        <fullName evidence="8">RING finger protein 10</fullName>
    </alternativeName>
</protein>
<evidence type="ECO:0000256" key="3">
    <source>
        <dbReference type="ARBA" id="ARBA00022490"/>
    </source>
</evidence>
<proteinExistence type="inferred from homology"/>
<evidence type="ECO:0000256" key="6">
    <source>
        <dbReference type="ARBA" id="ARBA00022833"/>
    </source>
</evidence>
<keyword evidence="4" id="KW-0479">Metal-binding</keyword>
<dbReference type="Gene3D" id="3.30.40.10">
    <property type="entry name" value="Zinc/RING finger domain, C3HC4 (zinc finger)"/>
    <property type="match status" value="1"/>
</dbReference>
<dbReference type="GO" id="GO:0008270">
    <property type="term" value="F:zinc ion binding"/>
    <property type="evidence" value="ECO:0007669"/>
    <property type="project" value="UniProtKB-KW"/>
</dbReference>
<dbReference type="AlphaFoldDB" id="A0A8T0DTW1"/>
<keyword evidence="13" id="KW-1185">Reference proteome</keyword>
<evidence type="ECO:0000256" key="4">
    <source>
        <dbReference type="ARBA" id="ARBA00022723"/>
    </source>
</evidence>
<dbReference type="Proteomes" id="UP000699462">
    <property type="component" value="Unassembled WGS sequence"/>
</dbReference>
<evidence type="ECO:0000256" key="7">
    <source>
        <dbReference type="ARBA" id="ARBA00035131"/>
    </source>
</evidence>
<dbReference type="InterPro" id="IPR013083">
    <property type="entry name" value="Znf_RING/FYVE/PHD"/>
</dbReference>
<evidence type="ECO:0000256" key="5">
    <source>
        <dbReference type="ARBA" id="ARBA00022771"/>
    </source>
</evidence>
<dbReference type="PANTHER" id="PTHR12983">
    <property type="entry name" value="RING FINGER 10 FAMILY MEMBER"/>
    <property type="match status" value="1"/>
</dbReference>
<keyword evidence="3" id="KW-0963">Cytoplasm</keyword>
<evidence type="ECO:0000313" key="12">
    <source>
        <dbReference type="EMBL" id="KAF8571183.1"/>
    </source>
</evidence>
<accession>A0A8T0DTW1</accession>
<comment type="similarity">
    <text evidence="2">Belongs to the RNF10 family.</text>
</comment>
<dbReference type="SUPFAM" id="SSF57850">
    <property type="entry name" value="RING/U-box"/>
    <property type="match status" value="1"/>
</dbReference>
<dbReference type="GO" id="GO:0005737">
    <property type="term" value="C:cytoplasm"/>
    <property type="evidence" value="ECO:0007669"/>
    <property type="project" value="UniProtKB-SubCell"/>
</dbReference>
<feature type="domain" description="RING-type" evidence="11">
    <location>
        <begin position="148"/>
        <end position="191"/>
    </location>
</feature>
<dbReference type="InterPro" id="IPR018957">
    <property type="entry name" value="Znf_C3HC4_RING-type"/>
</dbReference>
<dbReference type="GO" id="GO:0045944">
    <property type="term" value="P:positive regulation of transcription by RNA polymerase II"/>
    <property type="evidence" value="ECO:0007669"/>
    <property type="project" value="TreeGrafter"/>
</dbReference>
<dbReference type="SMART" id="SM00184">
    <property type="entry name" value="RING"/>
    <property type="match status" value="1"/>
</dbReference>
<dbReference type="PANTHER" id="PTHR12983:SF9">
    <property type="entry name" value="E3 UBIQUITIN-PROTEIN LIGASE RNF10"/>
    <property type="match status" value="1"/>
</dbReference>
<name>A0A8T0DTW1_9TREM</name>
<dbReference type="PROSITE" id="PS00518">
    <property type="entry name" value="ZF_RING_1"/>
    <property type="match status" value="1"/>
</dbReference>
<keyword evidence="6" id="KW-0862">Zinc</keyword>
<dbReference type="InterPro" id="IPR039739">
    <property type="entry name" value="MAG2/RNF10"/>
</dbReference>